<evidence type="ECO:0000313" key="2">
    <source>
        <dbReference type="EMBL" id="MBB5491529.1"/>
    </source>
</evidence>
<dbReference type="EMBL" id="JACHDO010000001">
    <property type="protein sequence ID" value="MBB5491529.1"/>
    <property type="molecule type" value="Genomic_DNA"/>
</dbReference>
<dbReference type="RefSeq" id="WP_184365202.1">
    <property type="nucleotide sequence ID" value="NZ_BAAAKM010000151.1"/>
</dbReference>
<organism evidence="2 3">
    <name type="scientific">Nocardiopsis metallicus</name>
    <dbReference type="NCBI Taxonomy" id="179819"/>
    <lineage>
        <taxon>Bacteria</taxon>
        <taxon>Bacillati</taxon>
        <taxon>Actinomycetota</taxon>
        <taxon>Actinomycetes</taxon>
        <taxon>Streptosporangiales</taxon>
        <taxon>Nocardiopsidaceae</taxon>
        <taxon>Nocardiopsis</taxon>
    </lineage>
</organism>
<proteinExistence type="predicted"/>
<evidence type="ECO:0000256" key="1">
    <source>
        <dbReference type="SAM" id="Phobius"/>
    </source>
</evidence>
<evidence type="ECO:0000313" key="3">
    <source>
        <dbReference type="Proteomes" id="UP000579647"/>
    </source>
</evidence>
<protein>
    <submittedName>
        <fullName evidence="2">Uncharacterized protein</fullName>
    </submittedName>
</protein>
<accession>A0A840W3R5</accession>
<feature type="transmembrane region" description="Helical" evidence="1">
    <location>
        <begin position="20"/>
        <end position="44"/>
    </location>
</feature>
<sequence length="167" mass="18193">MGLRTGLRNEFPRGWWRSAPWWLAGLREIGLGVVAVVATVALLRRAVRGLRSRDEPGALSVFDRCLEGCLAGLLAHLAGLLGLAVLGLRGELTAVPALLLVLSVAWALVNAATAGLALFLVARSRWARQAEWSVIDFVAAWAPRYGRPPETIEEYKAERLRGTDEEV</sequence>
<gene>
    <name evidence="2" type="ORF">HNR07_002666</name>
</gene>
<comment type="caution">
    <text evidence="2">The sequence shown here is derived from an EMBL/GenBank/DDBJ whole genome shotgun (WGS) entry which is preliminary data.</text>
</comment>
<name>A0A840W3R5_9ACTN</name>
<keyword evidence="3" id="KW-1185">Reference proteome</keyword>
<keyword evidence="1" id="KW-0812">Transmembrane</keyword>
<keyword evidence="1" id="KW-1133">Transmembrane helix</keyword>
<dbReference type="Proteomes" id="UP000579647">
    <property type="component" value="Unassembled WGS sequence"/>
</dbReference>
<dbReference type="AlphaFoldDB" id="A0A840W3R5"/>
<keyword evidence="1" id="KW-0472">Membrane</keyword>
<feature type="transmembrane region" description="Helical" evidence="1">
    <location>
        <begin position="94"/>
        <end position="121"/>
    </location>
</feature>
<reference evidence="2 3" key="1">
    <citation type="submission" date="2020-08" db="EMBL/GenBank/DDBJ databases">
        <title>Sequencing the genomes of 1000 actinobacteria strains.</title>
        <authorList>
            <person name="Klenk H.-P."/>
        </authorList>
    </citation>
    <scope>NUCLEOTIDE SEQUENCE [LARGE SCALE GENOMIC DNA]</scope>
    <source>
        <strain evidence="2 3">DSM 44598</strain>
    </source>
</reference>
<feature type="transmembrane region" description="Helical" evidence="1">
    <location>
        <begin position="65"/>
        <end position="88"/>
    </location>
</feature>